<organism evidence="1 2">
    <name type="scientific">Burkholderia cepacia</name>
    <name type="common">Pseudomonas cepacia</name>
    <dbReference type="NCBI Taxonomy" id="292"/>
    <lineage>
        <taxon>Bacteria</taxon>
        <taxon>Pseudomonadati</taxon>
        <taxon>Pseudomonadota</taxon>
        <taxon>Betaproteobacteria</taxon>
        <taxon>Burkholderiales</taxon>
        <taxon>Burkholderiaceae</taxon>
        <taxon>Burkholderia</taxon>
        <taxon>Burkholderia cepacia complex</taxon>
    </lineage>
</organism>
<proteinExistence type="predicted"/>
<protein>
    <submittedName>
        <fullName evidence="1">Phage tail protein</fullName>
    </submittedName>
</protein>
<accession>A0AAX2RM84</accession>
<comment type="caution">
    <text evidence="1">The sequence shown here is derived from an EMBL/GenBank/DDBJ whole genome shotgun (WGS) entry which is preliminary data.</text>
</comment>
<dbReference type="EMBL" id="SNSQ01000029">
    <property type="protein sequence ID" value="TEU43163.1"/>
    <property type="molecule type" value="Genomic_DNA"/>
</dbReference>
<gene>
    <name evidence="1" type="ORF">E3D37_23860</name>
</gene>
<dbReference type="RefSeq" id="WP_134256725.1">
    <property type="nucleotide sequence ID" value="NZ_CADEVB010000006.1"/>
</dbReference>
<sequence>MAEKSKRIKAQGTKVEISKTVSADLDDNTLVFVDLGTTTKTINWQGGQSAEIDATTLESDGKESELGLADPGEFSVDGNYSTDDEGQKILRAARATGDKHVFRVTFRDKSQFLFAGMVRQCTWSAAVDGIVTSTYSVRVSGSTKEVPPPAVPAG</sequence>
<dbReference type="Gene3D" id="4.10.410.40">
    <property type="match status" value="1"/>
</dbReference>
<dbReference type="InterPro" id="IPR032495">
    <property type="entry name" value="Phage_TTP_11"/>
</dbReference>
<dbReference type="AlphaFoldDB" id="A0AAX2RM84"/>
<evidence type="ECO:0000313" key="2">
    <source>
        <dbReference type="Proteomes" id="UP000298234"/>
    </source>
</evidence>
<evidence type="ECO:0000313" key="1">
    <source>
        <dbReference type="EMBL" id="TEU43163.1"/>
    </source>
</evidence>
<dbReference type="Pfam" id="PF16460">
    <property type="entry name" value="Phage_TTP_11"/>
    <property type="match status" value="1"/>
</dbReference>
<dbReference type="Proteomes" id="UP000298234">
    <property type="component" value="Unassembled WGS sequence"/>
</dbReference>
<reference evidence="1 2" key="1">
    <citation type="submission" date="2019-03" db="EMBL/GenBank/DDBJ databases">
        <title>Burkholderia cepacia outbreak.</title>
        <authorList>
            <person name="Farzana R."/>
            <person name="Walsh T.R."/>
        </authorList>
    </citation>
    <scope>NUCLEOTIDE SEQUENCE [LARGE SCALE GENOMIC DNA]</scope>
    <source>
        <strain evidence="2">d13</strain>
    </source>
</reference>
<name>A0AAX2RM84_BURCE</name>